<dbReference type="UniPathway" id="UPA00223"/>
<keyword evidence="3" id="KW-0816">Tricarboxylic acid cycle</keyword>
<dbReference type="NCBIfam" id="NF010636">
    <property type="entry name" value="PRK14033.1"/>
    <property type="match status" value="1"/>
</dbReference>
<dbReference type="PIRSF" id="PIRSF001369">
    <property type="entry name" value="Citrate_synth"/>
    <property type="match status" value="1"/>
</dbReference>
<comment type="pathway">
    <text evidence="1">Carbohydrate metabolism; tricarboxylic acid cycle.</text>
</comment>
<dbReference type="InterPro" id="IPR019810">
    <property type="entry name" value="Citrate_synthase_AS"/>
</dbReference>
<evidence type="ECO:0000313" key="9">
    <source>
        <dbReference type="EMBL" id="SMG40124.1"/>
    </source>
</evidence>
<proteinExistence type="inferred from homology"/>
<dbReference type="PANTHER" id="PTHR11739">
    <property type="entry name" value="CITRATE SYNTHASE"/>
    <property type="match status" value="1"/>
</dbReference>
<dbReference type="InterPro" id="IPR024176">
    <property type="entry name" value="Citrate_synthase_bac-typ"/>
</dbReference>
<comment type="similarity">
    <text evidence="2 6 8">Belongs to the citrate synthase family.</text>
</comment>
<dbReference type="AlphaFoldDB" id="A0A1X7KGL9"/>
<keyword evidence="4 6" id="KW-0808">Transferase</keyword>
<dbReference type="PRINTS" id="PR00143">
    <property type="entry name" value="CITRTSNTHASE"/>
</dbReference>
<reference evidence="10" key="1">
    <citation type="submission" date="2017-04" db="EMBL/GenBank/DDBJ databases">
        <authorList>
            <person name="Varghese N."/>
            <person name="Submissions S."/>
        </authorList>
    </citation>
    <scope>NUCLEOTIDE SEQUENCE [LARGE SCALE GENOMIC DNA]</scope>
    <source>
        <strain evidence="10">VKM Ac-2510</strain>
    </source>
</reference>
<dbReference type="PROSITE" id="PS00480">
    <property type="entry name" value="CITRATE_SYNTHASE"/>
    <property type="match status" value="1"/>
</dbReference>
<dbReference type="SUPFAM" id="SSF48256">
    <property type="entry name" value="Citrate synthase"/>
    <property type="match status" value="1"/>
</dbReference>
<feature type="active site" evidence="7">
    <location>
        <position position="325"/>
    </location>
</feature>
<evidence type="ECO:0000256" key="3">
    <source>
        <dbReference type="ARBA" id="ARBA00022532"/>
    </source>
</evidence>
<dbReference type="NCBIfam" id="TIGR01800">
    <property type="entry name" value="cit_synth_II"/>
    <property type="match status" value="1"/>
</dbReference>
<dbReference type="GO" id="GO:0006099">
    <property type="term" value="P:tricarboxylic acid cycle"/>
    <property type="evidence" value="ECO:0007669"/>
    <property type="project" value="UniProtKB-UniPathway"/>
</dbReference>
<name>A0A1X7KGL9_9MICO</name>
<sequence length="384" mass="42264">MRRSLPVSDSSAIVEEPRIHKGLAGVVVDTTAISKVNPETNSLLYRGYPVQELAALCSFEQVAYLLWHGELPTEEQLAEFERVERAQRALPVAVRRIIDELPLTAHPMDVLRTAVSVIGASDPRASDDSPEAELEKAIGLYARIPAIVAYDQRRRHGDDVVEPRDDLGYSANFLHMTFGDVPELVVVDAFDVSMILYAEHSFNASTFTTRVITSTLADLYSAVVGGIGALKGPLHGGANEAVMHTFDEVGRADKAAAWLDTALAEKRKIMGFGHRVYKHGDSRVPTMKTSLDALLEHYDRPDLGALYDALETAMTARKNILPNLDYPSGPAYHLMGFDTETFTPLFVASRIVGWTAHIMEQRASNSLIRPLSAYSGHDERHVEG</sequence>
<dbReference type="InterPro" id="IPR011278">
    <property type="entry name" value="2-MeCitrate/Citrate_synth_II"/>
</dbReference>
<dbReference type="PANTHER" id="PTHR11739:SF4">
    <property type="entry name" value="CITRATE SYNTHASE, PEROXISOMAL"/>
    <property type="match status" value="1"/>
</dbReference>
<evidence type="ECO:0000256" key="6">
    <source>
        <dbReference type="PIRNR" id="PIRNR001369"/>
    </source>
</evidence>
<evidence type="ECO:0000256" key="8">
    <source>
        <dbReference type="RuleBase" id="RU003406"/>
    </source>
</evidence>
<accession>A0A1X7KGL9</accession>
<keyword evidence="10" id="KW-1185">Reference proteome</keyword>
<evidence type="ECO:0000256" key="1">
    <source>
        <dbReference type="ARBA" id="ARBA00005163"/>
    </source>
</evidence>
<evidence type="ECO:0000256" key="5">
    <source>
        <dbReference type="ARBA" id="ARBA00049288"/>
    </source>
</evidence>
<dbReference type="Gene3D" id="1.10.580.10">
    <property type="entry name" value="Citrate Synthase, domain 1"/>
    <property type="match status" value="1"/>
</dbReference>
<dbReference type="GO" id="GO:0005975">
    <property type="term" value="P:carbohydrate metabolic process"/>
    <property type="evidence" value="ECO:0007669"/>
    <property type="project" value="TreeGrafter"/>
</dbReference>
<dbReference type="RefSeq" id="WP_085486421.1">
    <property type="nucleotide sequence ID" value="NZ_FXAY01000004.1"/>
</dbReference>
<dbReference type="InterPro" id="IPR016143">
    <property type="entry name" value="Citrate_synth-like_sm_a-sub"/>
</dbReference>
<dbReference type="GO" id="GO:0036440">
    <property type="term" value="F:citrate synthase activity"/>
    <property type="evidence" value="ECO:0007669"/>
    <property type="project" value="UniProtKB-EC"/>
</dbReference>
<dbReference type="OrthoDB" id="9800864at2"/>
<dbReference type="InterPro" id="IPR002020">
    <property type="entry name" value="Citrate_synthase"/>
</dbReference>
<dbReference type="Proteomes" id="UP000193244">
    <property type="component" value="Unassembled WGS sequence"/>
</dbReference>
<gene>
    <name evidence="9" type="ORF">SAMN06296010_2465</name>
</gene>
<evidence type="ECO:0000256" key="4">
    <source>
        <dbReference type="ARBA" id="ARBA00022679"/>
    </source>
</evidence>
<protein>
    <recommendedName>
        <fullName evidence="6">Citrate synthase</fullName>
    </recommendedName>
</protein>
<evidence type="ECO:0000256" key="7">
    <source>
        <dbReference type="PIRSR" id="PIRSR001369-1"/>
    </source>
</evidence>
<dbReference type="InterPro" id="IPR036969">
    <property type="entry name" value="Citrate_synthase_sf"/>
</dbReference>
<comment type="catalytic activity">
    <reaction evidence="5">
        <text>oxaloacetate + acetyl-CoA + H2O = citrate + CoA + H(+)</text>
        <dbReference type="Rhea" id="RHEA:16845"/>
        <dbReference type="ChEBI" id="CHEBI:15377"/>
        <dbReference type="ChEBI" id="CHEBI:15378"/>
        <dbReference type="ChEBI" id="CHEBI:16452"/>
        <dbReference type="ChEBI" id="CHEBI:16947"/>
        <dbReference type="ChEBI" id="CHEBI:57287"/>
        <dbReference type="ChEBI" id="CHEBI:57288"/>
        <dbReference type="EC" id="2.3.3.16"/>
    </reaction>
</comment>
<dbReference type="Pfam" id="PF00285">
    <property type="entry name" value="Citrate_synt"/>
    <property type="match status" value="1"/>
</dbReference>
<organism evidence="9 10">
    <name type="scientific">Agreia pratensis</name>
    <dbReference type="NCBI Taxonomy" id="150121"/>
    <lineage>
        <taxon>Bacteria</taxon>
        <taxon>Bacillati</taxon>
        <taxon>Actinomycetota</taxon>
        <taxon>Actinomycetes</taxon>
        <taxon>Micrococcales</taxon>
        <taxon>Microbacteriaceae</taxon>
        <taxon>Agreia</taxon>
    </lineage>
</organism>
<dbReference type="GO" id="GO:0005829">
    <property type="term" value="C:cytosol"/>
    <property type="evidence" value="ECO:0007669"/>
    <property type="project" value="TreeGrafter"/>
</dbReference>
<dbReference type="EMBL" id="FXAY01000004">
    <property type="protein sequence ID" value="SMG40124.1"/>
    <property type="molecule type" value="Genomic_DNA"/>
</dbReference>
<evidence type="ECO:0000256" key="2">
    <source>
        <dbReference type="ARBA" id="ARBA00010566"/>
    </source>
</evidence>
<dbReference type="STRING" id="150121.SAMN06296010_2465"/>
<evidence type="ECO:0000313" key="10">
    <source>
        <dbReference type="Proteomes" id="UP000193244"/>
    </source>
</evidence>
<dbReference type="Gene3D" id="1.10.230.10">
    <property type="entry name" value="Cytochrome P450-Terp, domain 2"/>
    <property type="match status" value="1"/>
</dbReference>
<feature type="active site" evidence="7">
    <location>
        <position position="274"/>
    </location>
</feature>
<dbReference type="InterPro" id="IPR016142">
    <property type="entry name" value="Citrate_synth-like_lrg_a-sub"/>
</dbReference>